<feature type="region of interest" description="Disordered" evidence="1">
    <location>
        <begin position="48"/>
        <end position="76"/>
    </location>
</feature>
<gene>
    <name evidence="2" type="ORF">HCBG_08865</name>
</gene>
<keyword evidence="3" id="KW-1185">Reference proteome</keyword>
<dbReference type="EMBL" id="GG663380">
    <property type="protein sequence ID" value="EEH02962.1"/>
    <property type="molecule type" value="Genomic_DNA"/>
</dbReference>
<protein>
    <submittedName>
        <fullName evidence="2">Uncharacterized protein</fullName>
    </submittedName>
</protein>
<evidence type="ECO:0000313" key="2">
    <source>
        <dbReference type="EMBL" id="EEH02962.1"/>
    </source>
</evidence>
<organism evidence="2 3">
    <name type="scientific">Ajellomyces capsulatus (strain G186AR / H82 / ATCC MYA-2454 / RMSCC 2432)</name>
    <name type="common">Darling's disease fungus</name>
    <name type="synonym">Histoplasma capsulatum</name>
    <dbReference type="NCBI Taxonomy" id="447093"/>
    <lineage>
        <taxon>Eukaryota</taxon>
        <taxon>Fungi</taxon>
        <taxon>Dikarya</taxon>
        <taxon>Ascomycota</taxon>
        <taxon>Pezizomycotina</taxon>
        <taxon>Eurotiomycetes</taxon>
        <taxon>Eurotiomycetidae</taxon>
        <taxon>Onygenales</taxon>
        <taxon>Ajellomycetaceae</taxon>
        <taxon>Histoplasma</taxon>
    </lineage>
</organism>
<dbReference type="AlphaFoldDB" id="C0P0E6"/>
<dbReference type="GeneID" id="69041881"/>
<accession>C0P0E6</accession>
<dbReference type="InParanoid" id="C0P0E6"/>
<reference evidence="2" key="1">
    <citation type="submission" date="2009-02" db="EMBL/GenBank/DDBJ databases">
        <title>The Genome Sequence of Ajellomyces capsulatus strain G186AR.</title>
        <authorList>
            <consortium name="The Broad Institute Genome Sequencing Platform"/>
            <person name="Champion M."/>
            <person name="Cuomo C."/>
            <person name="Ma L.-J."/>
            <person name="Henn M.R."/>
            <person name="Sil A."/>
            <person name="Goldman B."/>
            <person name="Young S.K."/>
            <person name="Kodira C.D."/>
            <person name="Zeng Q."/>
            <person name="Koehrsen M."/>
            <person name="Alvarado L."/>
            <person name="Berlin A."/>
            <person name="Borenstein D."/>
            <person name="Chen Z."/>
            <person name="Engels R."/>
            <person name="Freedman E."/>
            <person name="Gellesch M."/>
            <person name="Goldberg J."/>
            <person name="Griggs A."/>
            <person name="Gujja S."/>
            <person name="Heiman D."/>
            <person name="Hepburn T."/>
            <person name="Howarth C."/>
            <person name="Jen D."/>
            <person name="Larson L."/>
            <person name="Lewis B."/>
            <person name="Mehta T."/>
            <person name="Park D."/>
            <person name="Pearson M."/>
            <person name="Roberts A."/>
            <person name="Saif S."/>
            <person name="Shea T."/>
            <person name="Shenoy N."/>
            <person name="Sisk P."/>
            <person name="Stolte C."/>
            <person name="Sykes S."/>
            <person name="Walk T."/>
            <person name="White J."/>
            <person name="Yandava C."/>
            <person name="Klein B."/>
            <person name="McEwen J.G."/>
            <person name="Puccia R."/>
            <person name="Goldman G.H."/>
            <person name="Felipe M.S."/>
            <person name="Nino-Vega G."/>
            <person name="San-Blas G."/>
            <person name="Taylor J."/>
            <person name="Mendoza L."/>
            <person name="Galagan J."/>
            <person name="Nusbaum C."/>
            <person name="Birren B."/>
        </authorList>
    </citation>
    <scope>NUCLEOTIDE SEQUENCE</scope>
    <source>
        <strain evidence="2">G186AR</strain>
    </source>
</reference>
<evidence type="ECO:0000313" key="3">
    <source>
        <dbReference type="Proteomes" id="UP000001631"/>
    </source>
</evidence>
<proteinExistence type="predicted"/>
<dbReference type="Proteomes" id="UP000001631">
    <property type="component" value="Unassembled WGS sequence"/>
</dbReference>
<evidence type="ECO:0000256" key="1">
    <source>
        <dbReference type="SAM" id="MobiDB-lite"/>
    </source>
</evidence>
<name>C0P0E6_AJECG</name>
<sequence>MARGQIPPVSRRGARQGARIDQWDLSEAESQHMHHTLYWLLNPVNSSRGAEAPTSTHHRLQREAELGSDVGSRSRSNRWDGWKFVYACPQSQVYGRYGMLGRVVSQQAA</sequence>
<dbReference type="RefSeq" id="XP_045283443.1">
    <property type="nucleotide sequence ID" value="XM_045435914.1"/>
</dbReference>
<dbReference type="HOGENOM" id="CLU_2183170_0_0_1"/>